<comment type="caution">
    <text evidence="1">The sequence shown here is derived from an EMBL/GenBank/DDBJ whole genome shotgun (WGS) entry which is preliminary data.</text>
</comment>
<keyword evidence="2" id="KW-1185">Reference proteome</keyword>
<dbReference type="Proteomes" id="UP001054945">
    <property type="component" value="Unassembled WGS sequence"/>
</dbReference>
<dbReference type="EMBL" id="BPLR01005502">
    <property type="protein sequence ID" value="GIY02795.1"/>
    <property type="molecule type" value="Genomic_DNA"/>
</dbReference>
<proteinExistence type="predicted"/>
<gene>
    <name evidence="1" type="ORF">CEXT_253651</name>
</gene>
<evidence type="ECO:0000313" key="1">
    <source>
        <dbReference type="EMBL" id="GIY02795.1"/>
    </source>
</evidence>
<protein>
    <submittedName>
        <fullName evidence="1">Uncharacterized protein</fullName>
    </submittedName>
</protein>
<dbReference type="AlphaFoldDB" id="A0AAV4Q451"/>
<name>A0AAV4Q451_CAEEX</name>
<evidence type="ECO:0000313" key="2">
    <source>
        <dbReference type="Proteomes" id="UP001054945"/>
    </source>
</evidence>
<organism evidence="1 2">
    <name type="scientific">Caerostris extrusa</name>
    <name type="common">Bark spider</name>
    <name type="synonym">Caerostris bankana</name>
    <dbReference type="NCBI Taxonomy" id="172846"/>
    <lineage>
        <taxon>Eukaryota</taxon>
        <taxon>Metazoa</taxon>
        <taxon>Ecdysozoa</taxon>
        <taxon>Arthropoda</taxon>
        <taxon>Chelicerata</taxon>
        <taxon>Arachnida</taxon>
        <taxon>Araneae</taxon>
        <taxon>Araneomorphae</taxon>
        <taxon>Entelegynae</taxon>
        <taxon>Araneoidea</taxon>
        <taxon>Araneidae</taxon>
        <taxon>Caerostris</taxon>
    </lineage>
</organism>
<sequence length="107" mass="12190">MNQFALLSAGGAVDTSGSHQRRQFHIQFKRSNSRSWNRRLHRARRSPLLQLNFIHGCHISLYLPSRVFEPAHHGCERPLSRKITSNSLFNASETLPSSANIVKLVRS</sequence>
<accession>A0AAV4Q451</accession>
<reference evidence="1 2" key="1">
    <citation type="submission" date="2021-06" db="EMBL/GenBank/DDBJ databases">
        <title>Caerostris extrusa draft genome.</title>
        <authorList>
            <person name="Kono N."/>
            <person name="Arakawa K."/>
        </authorList>
    </citation>
    <scope>NUCLEOTIDE SEQUENCE [LARGE SCALE GENOMIC DNA]</scope>
</reference>